<name>R7YUK7_CONA1</name>
<protein>
    <recommendedName>
        <fullName evidence="1">DUF7730 domain-containing protein</fullName>
    </recommendedName>
</protein>
<proteinExistence type="predicted"/>
<dbReference type="EMBL" id="JH767574">
    <property type="protein sequence ID" value="EON65494.1"/>
    <property type="molecule type" value="Genomic_DNA"/>
</dbReference>
<dbReference type="Proteomes" id="UP000016924">
    <property type="component" value="Unassembled WGS sequence"/>
</dbReference>
<accession>R7YUK7</accession>
<reference evidence="3" key="1">
    <citation type="submission" date="2012-06" db="EMBL/GenBank/DDBJ databases">
        <title>The genome sequence of Coniosporium apollinis CBS 100218.</title>
        <authorList>
            <consortium name="The Broad Institute Genome Sequencing Platform"/>
            <person name="Cuomo C."/>
            <person name="Gorbushina A."/>
            <person name="Noack S."/>
            <person name="Walker B."/>
            <person name="Young S.K."/>
            <person name="Zeng Q."/>
            <person name="Gargeya S."/>
            <person name="Fitzgerald M."/>
            <person name="Haas B."/>
            <person name="Abouelleil A."/>
            <person name="Alvarado L."/>
            <person name="Arachchi H.M."/>
            <person name="Berlin A.M."/>
            <person name="Chapman S.B."/>
            <person name="Goldberg J."/>
            <person name="Griggs A."/>
            <person name="Gujja S."/>
            <person name="Hansen M."/>
            <person name="Howarth C."/>
            <person name="Imamovic A."/>
            <person name="Larimer J."/>
            <person name="McCowan C."/>
            <person name="Montmayeur A."/>
            <person name="Murphy C."/>
            <person name="Neiman D."/>
            <person name="Pearson M."/>
            <person name="Priest M."/>
            <person name="Roberts A."/>
            <person name="Saif S."/>
            <person name="Shea T."/>
            <person name="Sisk P."/>
            <person name="Sykes S."/>
            <person name="Wortman J."/>
            <person name="Nusbaum C."/>
            <person name="Birren B."/>
        </authorList>
    </citation>
    <scope>NUCLEOTIDE SEQUENCE [LARGE SCALE GENOMIC DNA]</scope>
    <source>
        <strain evidence="3">CBS 100218</strain>
    </source>
</reference>
<evidence type="ECO:0000259" key="1">
    <source>
        <dbReference type="Pfam" id="PF24864"/>
    </source>
</evidence>
<gene>
    <name evidence="2" type="ORF">W97_04732</name>
</gene>
<dbReference type="AlphaFoldDB" id="R7YUK7"/>
<keyword evidence="3" id="KW-1185">Reference proteome</keyword>
<dbReference type="HOGENOM" id="CLU_2170930_0_0_1"/>
<feature type="domain" description="DUF7730" evidence="1">
    <location>
        <begin position="2"/>
        <end position="109"/>
    </location>
</feature>
<evidence type="ECO:0000313" key="3">
    <source>
        <dbReference type="Proteomes" id="UP000016924"/>
    </source>
</evidence>
<sequence length="110" mass="11888">MSSPLLDLPGEIKNLIYDLVVPETTMHVASSGAITVFSCDDEQTLTTPAKAAGAAKAARPVPLALQHVCKTTRRETMVHFYARTTLILSSPSAARMFFPRVPPALLVRIP</sequence>
<dbReference type="OrthoDB" id="4133832at2759"/>
<dbReference type="Pfam" id="PF24864">
    <property type="entry name" value="DUF7730"/>
    <property type="match status" value="1"/>
</dbReference>
<evidence type="ECO:0000313" key="2">
    <source>
        <dbReference type="EMBL" id="EON65494.1"/>
    </source>
</evidence>
<dbReference type="GeneID" id="19902043"/>
<dbReference type="RefSeq" id="XP_007780811.1">
    <property type="nucleotide sequence ID" value="XM_007782621.1"/>
</dbReference>
<dbReference type="InterPro" id="IPR056632">
    <property type="entry name" value="DUF7730"/>
</dbReference>
<organism evidence="2 3">
    <name type="scientific">Coniosporium apollinis (strain CBS 100218)</name>
    <name type="common">Rock-inhabiting black yeast</name>
    <dbReference type="NCBI Taxonomy" id="1168221"/>
    <lineage>
        <taxon>Eukaryota</taxon>
        <taxon>Fungi</taxon>
        <taxon>Dikarya</taxon>
        <taxon>Ascomycota</taxon>
        <taxon>Pezizomycotina</taxon>
        <taxon>Dothideomycetes</taxon>
        <taxon>Dothideomycetes incertae sedis</taxon>
        <taxon>Coniosporium</taxon>
    </lineage>
</organism>